<protein>
    <submittedName>
        <fullName evidence="1">Unannotated protein</fullName>
    </submittedName>
</protein>
<organism evidence="1">
    <name type="scientific">freshwater metagenome</name>
    <dbReference type="NCBI Taxonomy" id="449393"/>
    <lineage>
        <taxon>unclassified sequences</taxon>
        <taxon>metagenomes</taxon>
        <taxon>ecological metagenomes</taxon>
    </lineage>
</organism>
<reference evidence="1" key="1">
    <citation type="submission" date="2020-05" db="EMBL/GenBank/DDBJ databases">
        <authorList>
            <person name="Chiriac C."/>
            <person name="Salcher M."/>
            <person name="Ghai R."/>
            <person name="Kavagutti S V."/>
        </authorList>
    </citation>
    <scope>NUCLEOTIDE SEQUENCE</scope>
</reference>
<dbReference type="AlphaFoldDB" id="A0A6J6UL17"/>
<sequence>MRVREHRLEPLLEKLDVVAEGQVDRPTDDCGAREHDERHPHLPTRLVGVELTAVRGAVAEVVADLVHIGRGGEAEGDGGELRDLHGERSGRLLRVAGIDRGRGRQPFGFGHGLLGRRTIVAHGVVEPGAGQGERTAGVGVSRLRILGHAAGRCDLGLPCRSDLVGTWVGVAIATEEGHEDLAAHVERGEQRSDETHGP</sequence>
<dbReference type="EMBL" id="CAEZYR010000104">
    <property type="protein sequence ID" value="CAB4760540.1"/>
    <property type="molecule type" value="Genomic_DNA"/>
</dbReference>
<accession>A0A6J6UL17</accession>
<name>A0A6J6UL17_9ZZZZ</name>
<proteinExistence type="predicted"/>
<gene>
    <name evidence="1" type="ORF">UFOPK2754_02376</name>
</gene>
<evidence type="ECO:0000313" key="1">
    <source>
        <dbReference type="EMBL" id="CAB4760540.1"/>
    </source>
</evidence>